<reference evidence="1 2" key="1">
    <citation type="journal article" date="2014" name="PLoS Genet.">
        <title>Phylogenetically driven sequencing of extremely halophilic archaea reveals strategies for static and dynamic osmo-response.</title>
        <authorList>
            <person name="Becker E.A."/>
            <person name="Seitzer P.M."/>
            <person name="Tritt A."/>
            <person name="Larsen D."/>
            <person name="Krusor M."/>
            <person name="Yao A.I."/>
            <person name="Wu D."/>
            <person name="Madern D."/>
            <person name="Eisen J.A."/>
            <person name="Darling A.E."/>
            <person name="Facciotti M.T."/>
        </authorList>
    </citation>
    <scope>NUCLEOTIDE SEQUENCE [LARGE SCALE GENOMIC DNA]</scope>
    <source>
        <strain evidence="1 2">DSM 13077</strain>
    </source>
</reference>
<name>M0B7X9_9EURY</name>
<proteinExistence type="predicted"/>
<sequence length="71" mass="7920">MRAILKSGESIECDSYNIKEQGVELYDKSDGVEDLGYIPHDLLHAIIPRDFELSMEGDESESKEGPAAYTL</sequence>
<dbReference type="Proteomes" id="UP000011591">
    <property type="component" value="Unassembled WGS sequence"/>
</dbReference>
<dbReference type="RefSeq" id="WP_006665497.1">
    <property type="nucleotide sequence ID" value="NZ_AOIP01000022.1"/>
</dbReference>
<accession>M0B7X9</accession>
<dbReference type="AlphaFoldDB" id="M0B7X9"/>
<organism evidence="1 2">
    <name type="scientific">Natrialba aegyptia DSM 13077</name>
    <dbReference type="NCBI Taxonomy" id="1227491"/>
    <lineage>
        <taxon>Archaea</taxon>
        <taxon>Methanobacteriati</taxon>
        <taxon>Methanobacteriota</taxon>
        <taxon>Stenosarchaea group</taxon>
        <taxon>Halobacteria</taxon>
        <taxon>Halobacteriales</taxon>
        <taxon>Natrialbaceae</taxon>
        <taxon>Natrialba</taxon>
    </lineage>
</organism>
<evidence type="ECO:0000313" key="2">
    <source>
        <dbReference type="Proteomes" id="UP000011591"/>
    </source>
</evidence>
<keyword evidence="2" id="KW-1185">Reference proteome</keyword>
<gene>
    <name evidence="1" type="ORF">C480_10165</name>
</gene>
<protein>
    <submittedName>
        <fullName evidence="1">Uncharacterized protein</fullName>
    </submittedName>
</protein>
<evidence type="ECO:0000313" key="1">
    <source>
        <dbReference type="EMBL" id="ELZ05754.1"/>
    </source>
</evidence>
<dbReference type="EMBL" id="AOIP01000022">
    <property type="protein sequence ID" value="ELZ05754.1"/>
    <property type="molecule type" value="Genomic_DNA"/>
</dbReference>
<comment type="caution">
    <text evidence="1">The sequence shown here is derived from an EMBL/GenBank/DDBJ whole genome shotgun (WGS) entry which is preliminary data.</text>
</comment>